<keyword evidence="12" id="KW-1185">Reference proteome</keyword>
<evidence type="ECO:0000313" key="12">
    <source>
        <dbReference type="Proteomes" id="UP001058739"/>
    </source>
</evidence>
<dbReference type="PRINTS" id="PR00344">
    <property type="entry name" value="BCTRLSENSOR"/>
</dbReference>
<keyword evidence="5" id="KW-0547">Nucleotide-binding</keyword>
<dbReference type="PANTHER" id="PTHR43065:SF46">
    <property type="entry name" value="C4-DICARBOXYLATE TRANSPORT SENSOR PROTEIN DCTB"/>
    <property type="match status" value="1"/>
</dbReference>
<dbReference type="Proteomes" id="UP001058739">
    <property type="component" value="Chromosome 02"/>
</dbReference>
<comment type="catalytic activity">
    <reaction evidence="1">
        <text>ATP + protein L-histidine = ADP + protein N-phospho-L-histidine.</text>
        <dbReference type="EC" id="2.7.13.3"/>
    </reaction>
</comment>
<evidence type="ECO:0000256" key="9">
    <source>
        <dbReference type="SAM" id="Phobius"/>
    </source>
</evidence>
<dbReference type="InterPro" id="IPR003594">
    <property type="entry name" value="HATPase_dom"/>
</dbReference>
<keyword evidence="7 11" id="KW-0067">ATP-binding</keyword>
<keyword evidence="3" id="KW-0597">Phosphoprotein</keyword>
<dbReference type="PROSITE" id="PS50109">
    <property type="entry name" value="HIS_KIN"/>
    <property type="match status" value="1"/>
</dbReference>
<keyword evidence="4" id="KW-0808">Transferase</keyword>
<feature type="domain" description="Histidine kinase" evidence="10">
    <location>
        <begin position="326"/>
        <end position="537"/>
    </location>
</feature>
<sequence length="541" mass="59277">MTNVADAIFPPERRLRAQADTGMQFMNFKSRSIRGNIRSAVLPFSVWLLCNLLAMGGLAVYQRAALLSELQAASFTLHREASQRAGQHDAHLTALSTIAQSKARTADVSQDDVFLEVAATITRFYPRIDEIQLVPMDPSLPVAGTRALEPELADTIRAAVRSYRDVPELLAPPARPGHYMIVKRSPNTDNPHDGLTLAIDAGSLISSDDAFWSGKGVARRILMPDGTVLFSHPASFDDVDFSKKLGSVSQPLLFQTALAMSWGDLLPFDQLIPLLILTNLLFFGGLIIVRQTQRTRRAERRAELSGFEARLAHASRVNTMGEMASGMAHELTQPLTALLAGAQAGRRLLSRNNTAALAGALDDMVEQARRASAILDRLRNWSRPQRRPTAHADLRLSLQNVQSLLASEAARRGVRVELAMPEAPLMAAVDPVEMEQVMFNLLRNAIESFQEDDQDRRVNASLKTERSTAILEIADNGPGVAPDLLPRLFTPFTTSRPEGTGLGLALSQRLVERFGGEISYIPQERGALFRVVLPIAEETGS</sequence>
<dbReference type="Gene3D" id="1.10.287.130">
    <property type="match status" value="1"/>
</dbReference>
<evidence type="ECO:0000256" key="5">
    <source>
        <dbReference type="ARBA" id="ARBA00022741"/>
    </source>
</evidence>
<keyword evidence="9" id="KW-1133">Transmembrane helix</keyword>
<keyword evidence="9" id="KW-0812">Transmembrane</keyword>
<dbReference type="InterPro" id="IPR005467">
    <property type="entry name" value="His_kinase_dom"/>
</dbReference>
<evidence type="ECO:0000256" key="3">
    <source>
        <dbReference type="ARBA" id="ARBA00022553"/>
    </source>
</evidence>
<dbReference type="Pfam" id="PF02518">
    <property type="entry name" value="HATPase_c"/>
    <property type="match status" value="1"/>
</dbReference>
<organism evidence="11 12">
    <name type="scientific">Brucella pseudintermedia</name>
    <dbReference type="NCBI Taxonomy" id="370111"/>
    <lineage>
        <taxon>Bacteria</taxon>
        <taxon>Pseudomonadati</taxon>
        <taxon>Pseudomonadota</taxon>
        <taxon>Alphaproteobacteria</taxon>
        <taxon>Hyphomicrobiales</taxon>
        <taxon>Brucellaceae</taxon>
        <taxon>Brucella/Ochrobactrum group</taxon>
        <taxon>Brucella</taxon>
    </lineage>
</organism>
<name>A0ABY5UF14_9HYPH</name>
<feature type="transmembrane region" description="Helical" evidence="9">
    <location>
        <begin position="40"/>
        <end position="61"/>
    </location>
</feature>
<dbReference type="EMBL" id="CP099968">
    <property type="protein sequence ID" value="UWL61471.1"/>
    <property type="molecule type" value="Genomic_DNA"/>
</dbReference>
<proteinExistence type="predicted"/>
<feature type="transmembrane region" description="Helical" evidence="9">
    <location>
        <begin position="271"/>
        <end position="289"/>
    </location>
</feature>
<evidence type="ECO:0000256" key="2">
    <source>
        <dbReference type="ARBA" id="ARBA00012438"/>
    </source>
</evidence>
<evidence type="ECO:0000256" key="7">
    <source>
        <dbReference type="ARBA" id="ARBA00022840"/>
    </source>
</evidence>
<dbReference type="InterPro" id="IPR003661">
    <property type="entry name" value="HisK_dim/P_dom"/>
</dbReference>
<dbReference type="GO" id="GO:0005524">
    <property type="term" value="F:ATP binding"/>
    <property type="evidence" value="ECO:0007669"/>
    <property type="project" value="UniProtKB-KW"/>
</dbReference>
<evidence type="ECO:0000256" key="4">
    <source>
        <dbReference type="ARBA" id="ARBA00022679"/>
    </source>
</evidence>
<evidence type="ECO:0000259" key="10">
    <source>
        <dbReference type="PROSITE" id="PS50109"/>
    </source>
</evidence>
<dbReference type="InterPro" id="IPR004358">
    <property type="entry name" value="Sig_transdc_His_kin-like_C"/>
</dbReference>
<dbReference type="Pfam" id="PF00512">
    <property type="entry name" value="HisKA"/>
    <property type="match status" value="1"/>
</dbReference>
<dbReference type="SMART" id="SM00388">
    <property type="entry name" value="HisKA"/>
    <property type="match status" value="1"/>
</dbReference>
<dbReference type="EC" id="2.7.13.3" evidence="2"/>
<dbReference type="InterPro" id="IPR036097">
    <property type="entry name" value="HisK_dim/P_sf"/>
</dbReference>
<dbReference type="RefSeq" id="WP_235925394.1">
    <property type="nucleotide sequence ID" value="NZ_CP099968.1"/>
</dbReference>
<accession>A0ABY5UF14</accession>
<gene>
    <name evidence="11" type="ORF">NIK97_16305</name>
</gene>
<protein>
    <recommendedName>
        <fullName evidence="2">histidine kinase</fullName>
        <ecNumber evidence="2">2.7.13.3</ecNumber>
    </recommendedName>
</protein>
<evidence type="ECO:0000256" key="1">
    <source>
        <dbReference type="ARBA" id="ARBA00000085"/>
    </source>
</evidence>
<dbReference type="Gene3D" id="3.30.565.10">
    <property type="entry name" value="Histidine kinase-like ATPase, C-terminal domain"/>
    <property type="match status" value="1"/>
</dbReference>
<evidence type="ECO:0000256" key="8">
    <source>
        <dbReference type="ARBA" id="ARBA00023012"/>
    </source>
</evidence>
<dbReference type="PANTHER" id="PTHR43065">
    <property type="entry name" value="SENSOR HISTIDINE KINASE"/>
    <property type="match status" value="1"/>
</dbReference>
<dbReference type="SUPFAM" id="SSF47384">
    <property type="entry name" value="Homodimeric domain of signal transducing histidine kinase"/>
    <property type="match status" value="1"/>
</dbReference>
<keyword evidence="8" id="KW-0902">Two-component regulatory system</keyword>
<evidence type="ECO:0000256" key="6">
    <source>
        <dbReference type="ARBA" id="ARBA00022777"/>
    </source>
</evidence>
<keyword evidence="6" id="KW-0418">Kinase</keyword>
<dbReference type="CDD" id="cd00082">
    <property type="entry name" value="HisKA"/>
    <property type="match status" value="1"/>
</dbReference>
<dbReference type="InterPro" id="IPR036890">
    <property type="entry name" value="HATPase_C_sf"/>
</dbReference>
<dbReference type="SUPFAM" id="SSF55874">
    <property type="entry name" value="ATPase domain of HSP90 chaperone/DNA topoisomerase II/histidine kinase"/>
    <property type="match status" value="1"/>
</dbReference>
<reference evidence="11" key="1">
    <citation type="submission" date="2022-06" db="EMBL/GenBank/DDBJ databases">
        <title>Complete Genome Sequence of Deoxynivalenol-bioadsorption Ochrobactrum pseudintermedium ASAG-D25.</title>
        <authorList>
            <person name="Wang N."/>
        </authorList>
    </citation>
    <scope>NUCLEOTIDE SEQUENCE</scope>
    <source>
        <strain evidence="11">ASAG-D25</strain>
    </source>
</reference>
<dbReference type="SMART" id="SM00387">
    <property type="entry name" value="HATPase_c"/>
    <property type="match status" value="1"/>
</dbReference>
<evidence type="ECO:0000313" key="11">
    <source>
        <dbReference type="EMBL" id="UWL61471.1"/>
    </source>
</evidence>
<keyword evidence="9" id="KW-0472">Membrane</keyword>